<comment type="caution">
    <text evidence="2">The sequence shown here is derived from an EMBL/GenBank/DDBJ whole genome shotgun (WGS) entry which is preliminary data.</text>
</comment>
<proteinExistence type="predicted"/>
<organism evidence="2 3">
    <name type="scientific">Candidatus Harrisonbacteria bacterium RIFCSPLOWO2_01_FULL_44_18</name>
    <dbReference type="NCBI Taxonomy" id="1798407"/>
    <lineage>
        <taxon>Bacteria</taxon>
        <taxon>Candidatus Harrisoniibacteriota</taxon>
    </lineage>
</organism>
<evidence type="ECO:0000313" key="2">
    <source>
        <dbReference type="EMBL" id="OGY65928.1"/>
    </source>
</evidence>
<evidence type="ECO:0000256" key="1">
    <source>
        <dbReference type="SAM" id="Coils"/>
    </source>
</evidence>
<dbReference type="STRING" id="1798407.A3A16_00895"/>
<protein>
    <submittedName>
        <fullName evidence="2">Uncharacterized protein</fullName>
    </submittedName>
</protein>
<name>A0A1G1ZMN6_9BACT</name>
<dbReference type="Proteomes" id="UP000177942">
    <property type="component" value="Unassembled WGS sequence"/>
</dbReference>
<sequence length="79" mass="8918">MADPYLDRQIAFVEEMLLSFCLRNGLPNVPQGVLQKAARDFVIANQQETAKSSLNNDLKRAIELLEKARRLLQNPKPPA</sequence>
<gene>
    <name evidence="2" type="ORF">A3A16_00895</name>
</gene>
<feature type="coiled-coil region" evidence="1">
    <location>
        <begin position="44"/>
        <end position="71"/>
    </location>
</feature>
<dbReference type="AlphaFoldDB" id="A0A1G1ZMN6"/>
<evidence type="ECO:0000313" key="3">
    <source>
        <dbReference type="Proteomes" id="UP000177942"/>
    </source>
</evidence>
<keyword evidence="1" id="KW-0175">Coiled coil</keyword>
<dbReference type="EMBL" id="MHJJ01000005">
    <property type="protein sequence ID" value="OGY65928.1"/>
    <property type="molecule type" value="Genomic_DNA"/>
</dbReference>
<accession>A0A1G1ZMN6</accession>
<reference evidence="2 3" key="1">
    <citation type="journal article" date="2016" name="Nat. Commun.">
        <title>Thousands of microbial genomes shed light on interconnected biogeochemical processes in an aquifer system.</title>
        <authorList>
            <person name="Anantharaman K."/>
            <person name="Brown C.T."/>
            <person name="Hug L.A."/>
            <person name="Sharon I."/>
            <person name="Castelle C.J."/>
            <person name="Probst A.J."/>
            <person name="Thomas B.C."/>
            <person name="Singh A."/>
            <person name="Wilkins M.J."/>
            <person name="Karaoz U."/>
            <person name="Brodie E.L."/>
            <person name="Williams K.H."/>
            <person name="Hubbard S.S."/>
            <person name="Banfield J.F."/>
        </authorList>
    </citation>
    <scope>NUCLEOTIDE SEQUENCE [LARGE SCALE GENOMIC DNA]</scope>
</reference>